<gene>
    <name evidence="2" type="ORF">C482_00210</name>
</gene>
<dbReference type="EMBL" id="AOIN01000008">
    <property type="protein sequence ID" value="ELZ06198.1"/>
    <property type="molecule type" value="Genomic_DNA"/>
</dbReference>
<keyword evidence="1" id="KW-0472">Membrane</keyword>
<feature type="transmembrane region" description="Helical" evidence="1">
    <location>
        <begin position="12"/>
        <end position="31"/>
    </location>
</feature>
<keyword evidence="3" id="KW-1185">Reference proteome</keyword>
<feature type="transmembrane region" description="Helical" evidence="1">
    <location>
        <begin position="91"/>
        <end position="107"/>
    </location>
</feature>
<reference evidence="2 3" key="1">
    <citation type="journal article" date="2014" name="PLoS Genet.">
        <title>Phylogenetically driven sequencing of extremely halophilic archaea reveals strategies for static and dynamic osmo-response.</title>
        <authorList>
            <person name="Becker E.A."/>
            <person name="Seitzer P.M."/>
            <person name="Tritt A."/>
            <person name="Larsen D."/>
            <person name="Krusor M."/>
            <person name="Yao A.I."/>
            <person name="Wu D."/>
            <person name="Madern D."/>
            <person name="Eisen J.A."/>
            <person name="Darling A.E."/>
            <person name="Facciotti M.T."/>
        </authorList>
    </citation>
    <scope>NUCLEOTIDE SEQUENCE [LARGE SCALE GENOMIC DNA]</scope>
    <source>
        <strain evidence="2 3">JCM 10990</strain>
    </source>
</reference>
<feature type="transmembrane region" description="Helical" evidence="1">
    <location>
        <begin position="221"/>
        <end position="245"/>
    </location>
</feature>
<keyword evidence="1" id="KW-1133">Transmembrane helix</keyword>
<feature type="transmembrane region" description="Helical" evidence="1">
    <location>
        <begin position="459"/>
        <end position="476"/>
    </location>
</feature>
<dbReference type="PATRIC" id="fig|1227492.4.peg.27"/>
<evidence type="ECO:0000313" key="3">
    <source>
        <dbReference type="Proteomes" id="UP000011693"/>
    </source>
</evidence>
<dbReference type="AlphaFoldDB" id="M0B7E9"/>
<feature type="transmembrane region" description="Helical" evidence="1">
    <location>
        <begin position="345"/>
        <end position="369"/>
    </location>
</feature>
<feature type="transmembrane region" description="Helical" evidence="1">
    <location>
        <begin position="412"/>
        <end position="429"/>
    </location>
</feature>
<evidence type="ECO:0000313" key="2">
    <source>
        <dbReference type="EMBL" id="ELZ06198.1"/>
    </source>
</evidence>
<name>M0B7E9_9EURY</name>
<feature type="transmembrane region" description="Helical" evidence="1">
    <location>
        <begin position="390"/>
        <end position="406"/>
    </location>
</feature>
<feature type="transmembrane region" description="Helical" evidence="1">
    <location>
        <begin position="436"/>
        <end position="453"/>
    </location>
</feature>
<accession>M0B7E9</accession>
<proteinExistence type="predicted"/>
<sequence length="498" mass="55231">MARSIPEMNRYYVFLFVLFAYLFALIARLTVKLSDWLTPLELLLPITLWVVDLPTVDVFGAELGLNFALFVILLAIVISRFEPEANTLNQGYAFFFGTVGLLLSFVIGHQVGFLYYLSSLVGLTVLSIVMLLLVGFTPEQSLSMSVRYACLTALLALTAGLLLELGLVLDVVLAGVGAYALYAKFSGRIERTELPQGPDEILFRTILLAGKYPEGIATSGLIYAGLFLNLTTLTELFPFFISLVFTQDVLASPSGALLYFTALFQMIFFGVVIIHWMSFLTRVPDSVTYWRGGSKYDYDLEKQAANRPLVRSLMPILVGLMLTEAVQATAQANPLAFVMMGSESVVVYLVIVGATLVYSIAAVPEFGLVRKWIPGSCYLVSNRPRLESDSLTYLAAGIFLTVFYSIVNSNLVILAMAGLLVFYATEIFFTKNVRITLLVGAVFIILLPFSGFVSETGTHIWQILVIFWFAYLLLAVHSTRKEIVETFLRIGFWKGDRS</sequence>
<feature type="transmembrane region" description="Helical" evidence="1">
    <location>
        <begin position="58"/>
        <end position="79"/>
    </location>
</feature>
<keyword evidence="1" id="KW-0812">Transmembrane</keyword>
<feature type="transmembrane region" description="Helical" evidence="1">
    <location>
        <begin position="113"/>
        <end position="136"/>
    </location>
</feature>
<comment type="caution">
    <text evidence="2">The sequence shown here is derived from an EMBL/GenBank/DDBJ whole genome shotgun (WGS) entry which is preliminary data.</text>
</comment>
<organism evidence="2 3">
    <name type="scientific">Natrialba chahannaoensis JCM 10990</name>
    <dbReference type="NCBI Taxonomy" id="1227492"/>
    <lineage>
        <taxon>Archaea</taxon>
        <taxon>Methanobacteriati</taxon>
        <taxon>Methanobacteriota</taxon>
        <taxon>Stenosarchaea group</taxon>
        <taxon>Halobacteria</taxon>
        <taxon>Halobacteriales</taxon>
        <taxon>Natrialbaceae</taxon>
        <taxon>Natrialba</taxon>
    </lineage>
</organism>
<protein>
    <submittedName>
        <fullName evidence="2">Uncharacterized protein</fullName>
    </submittedName>
</protein>
<dbReference type="STRING" id="1227492.C482_00210"/>
<evidence type="ECO:0000256" key="1">
    <source>
        <dbReference type="SAM" id="Phobius"/>
    </source>
</evidence>
<feature type="transmembrane region" description="Helical" evidence="1">
    <location>
        <begin position="257"/>
        <end position="277"/>
    </location>
</feature>
<dbReference type="Proteomes" id="UP000011693">
    <property type="component" value="Unassembled WGS sequence"/>
</dbReference>
<feature type="transmembrane region" description="Helical" evidence="1">
    <location>
        <begin position="148"/>
        <end position="181"/>
    </location>
</feature>